<evidence type="ECO:0000256" key="1">
    <source>
        <dbReference type="ARBA" id="ARBA00022988"/>
    </source>
</evidence>
<comment type="subcellular location">
    <subcellularLocation>
        <location evidence="3">Cytoplasm</location>
    </subcellularLocation>
</comment>
<keyword evidence="2 3" id="KW-0143">Chaperone</keyword>
<dbReference type="Proteomes" id="UP001369958">
    <property type="component" value="Chromosome"/>
</dbReference>
<dbReference type="EMBL" id="CP146275">
    <property type="protein sequence ID" value="WWT32789.1"/>
    <property type="molecule type" value="Genomic_DNA"/>
</dbReference>
<dbReference type="InterPro" id="IPR038277">
    <property type="entry name" value="UreF_sf"/>
</dbReference>
<evidence type="ECO:0000313" key="4">
    <source>
        <dbReference type="EMBL" id="WWT32789.1"/>
    </source>
</evidence>
<keyword evidence="5" id="KW-1185">Reference proteome</keyword>
<comment type="subunit">
    <text evidence="3">UreD, UreF and UreG form a complex that acts as a GTP-hydrolysis-dependent molecular chaperone, activating the urease apoprotein by helping to assemble the nickel containing metallocenter of UreC. The UreE protein probably delivers the nickel.</text>
</comment>
<dbReference type="Gene3D" id="1.10.4190.10">
    <property type="entry name" value="Urease accessory protein UreF"/>
    <property type="match status" value="1"/>
</dbReference>
<keyword evidence="3" id="KW-0963">Cytoplasm</keyword>
<keyword evidence="1 3" id="KW-0996">Nickel insertion</keyword>
<comment type="similarity">
    <text evidence="3">Belongs to the UreF family.</text>
</comment>
<comment type="function">
    <text evidence="3">Required for maturation of urease via the functional incorporation of the urease nickel metallocenter.</text>
</comment>
<dbReference type="PANTHER" id="PTHR33620:SF1">
    <property type="entry name" value="UREASE ACCESSORY PROTEIN F"/>
    <property type="match status" value="1"/>
</dbReference>
<evidence type="ECO:0000256" key="3">
    <source>
        <dbReference type="HAMAP-Rule" id="MF_01385"/>
    </source>
</evidence>
<evidence type="ECO:0000256" key="2">
    <source>
        <dbReference type="ARBA" id="ARBA00023186"/>
    </source>
</evidence>
<evidence type="ECO:0000313" key="5">
    <source>
        <dbReference type="Proteomes" id="UP001369958"/>
    </source>
</evidence>
<name>A0ABZ2I0A6_9HYPH</name>
<gene>
    <name evidence="3" type="primary">ureF</name>
    <name evidence="4" type="ORF">V6617_17565</name>
</gene>
<organism evidence="4 5">
    <name type="scientific">Pelagibacterium nitratireducens</name>
    <dbReference type="NCBI Taxonomy" id="1046114"/>
    <lineage>
        <taxon>Bacteria</taxon>
        <taxon>Pseudomonadati</taxon>
        <taxon>Pseudomonadota</taxon>
        <taxon>Alphaproteobacteria</taxon>
        <taxon>Hyphomicrobiales</taxon>
        <taxon>Devosiaceae</taxon>
        <taxon>Pelagibacterium</taxon>
    </lineage>
</organism>
<dbReference type="PANTHER" id="PTHR33620">
    <property type="entry name" value="UREASE ACCESSORY PROTEIN F"/>
    <property type="match status" value="1"/>
</dbReference>
<dbReference type="RefSeq" id="WP_338608212.1">
    <property type="nucleotide sequence ID" value="NZ_CP146275.1"/>
</dbReference>
<dbReference type="PIRSF" id="PIRSF009467">
    <property type="entry name" value="Ureas_acces_UreF"/>
    <property type="match status" value="1"/>
</dbReference>
<protein>
    <recommendedName>
        <fullName evidence="3">Urease accessory protein UreF</fullName>
    </recommendedName>
</protein>
<sequence length="235" mass="24877">MRTGTRIITMDEQTTLIRLFSWLSPAFPIGGFAYSQGLETAVADGRVGDGGQLSDWIGGQLHRGSLRTDAYFLAIAARAVTTCDWTALAEANQLCLALQISAERDKETREQAQSFLDAASAWPTSTPKELSAVFERPMALPIAFGATAGLHRVSPGAAIAGFANSAVAQQISVGVRLIPLGQTAGLAVQAGLEAKIAQLSTEALSAQLTDISGLSYGTDIASQKHEDLRVRIFRS</sequence>
<dbReference type="InterPro" id="IPR002639">
    <property type="entry name" value="UreF"/>
</dbReference>
<dbReference type="HAMAP" id="MF_01385">
    <property type="entry name" value="UreF"/>
    <property type="match status" value="1"/>
</dbReference>
<accession>A0ABZ2I0A6</accession>
<dbReference type="Pfam" id="PF01730">
    <property type="entry name" value="UreF"/>
    <property type="match status" value="1"/>
</dbReference>
<reference evidence="4 5" key="1">
    <citation type="submission" date="2024-02" db="EMBL/GenBank/DDBJ databases">
        <title>Complete genome sequence of Pelagibacterium nitratireducens ZH15.</title>
        <authorList>
            <person name="Zhao L.H."/>
        </authorList>
    </citation>
    <scope>NUCLEOTIDE SEQUENCE [LARGE SCALE GENOMIC DNA]</scope>
    <source>
        <strain evidence="4 5">ZH15</strain>
    </source>
</reference>
<proteinExistence type="inferred from homology"/>